<dbReference type="GO" id="GO:0042274">
    <property type="term" value="P:ribosomal small subunit biogenesis"/>
    <property type="evidence" value="ECO:0007669"/>
    <property type="project" value="UniProtKB-UniRule"/>
</dbReference>
<evidence type="ECO:0000256" key="4">
    <source>
        <dbReference type="ARBA" id="ARBA00022730"/>
    </source>
</evidence>
<gene>
    <name evidence="10" type="primary">rsgA</name>
    <name evidence="13" type="ORF">HMPREF3185_02164</name>
</gene>
<keyword evidence="6 10" id="KW-0378">Hydrolase</keyword>
<feature type="domain" description="CP-type G" evidence="12">
    <location>
        <begin position="81"/>
        <end position="244"/>
    </location>
</feature>
<keyword evidence="7 10" id="KW-0862">Zinc</keyword>
<evidence type="ECO:0000256" key="2">
    <source>
        <dbReference type="ARBA" id="ARBA00022517"/>
    </source>
</evidence>
<keyword evidence="8 10" id="KW-0694">RNA-binding</keyword>
<sequence length="317" mass="34962">MTGLVIKNTGSHYIVLTEDGVERPCLAKGNLRLRGFRSTNPIVVGDHVVVEQTSGQAEEETLYIKDILPRKNYIIRRAANLSKESHILAANIDASFLVCTIAAPETSTTFIDRFLATAEAYRVPTELIFNKIDLYTPEAIDYMEELIALYEGIGYPCHRVSATTGEGVEALIDHLKGKITLFSGHSGVGKSTLINQLIPGVELRTGSISLAHFKGMHTTTFSQMVPLPYSEGGYLIDTPGIKGFGMLEMEDAEVSHYFPELFEESTACRFGNCTHTHEPGCAVREAVEAGRIASSRYISYLGILEDKESGKYRPEYK</sequence>
<reference evidence="14" key="1">
    <citation type="submission" date="2016-01" db="EMBL/GenBank/DDBJ databases">
        <authorList>
            <person name="Mitreva M."/>
            <person name="Pepin K.H."/>
            <person name="Mihindukulasuriya K.A."/>
            <person name="Fulton R."/>
            <person name="Fronick C."/>
            <person name="O'Laughlin M."/>
            <person name="Miner T."/>
            <person name="Herter B."/>
            <person name="Rosa B.A."/>
            <person name="Cordes M."/>
            <person name="Tomlinson C."/>
            <person name="Wollam A."/>
            <person name="Palsikar V.B."/>
            <person name="Mardis E.R."/>
            <person name="Wilson R.K."/>
        </authorList>
    </citation>
    <scope>NUCLEOTIDE SEQUENCE [LARGE SCALE GENOMIC DNA]</scope>
    <source>
        <strain evidence="14">KA00683</strain>
    </source>
</reference>
<accession>A0A134AYT6</accession>
<feature type="binding site" evidence="10">
    <location>
        <begin position="130"/>
        <end position="133"/>
    </location>
    <ligand>
        <name>GTP</name>
        <dbReference type="ChEBI" id="CHEBI:37565"/>
    </ligand>
</feature>
<dbReference type="Gene3D" id="3.40.50.300">
    <property type="entry name" value="P-loop containing nucleotide triphosphate hydrolases"/>
    <property type="match status" value="1"/>
</dbReference>
<keyword evidence="4 10" id="KW-0699">rRNA-binding</keyword>
<comment type="caution">
    <text evidence="13">The sequence shown here is derived from an EMBL/GenBank/DDBJ whole genome shotgun (WGS) entry which is preliminary data.</text>
</comment>
<feature type="binding site" evidence="10">
    <location>
        <position position="268"/>
    </location>
    <ligand>
        <name>Zn(2+)</name>
        <dbReference type="ChEBI" id="CHEBI:29105"/>
    </ligand>
</feature>
<dbReference type="PROSITE" id="PS51721">
    <property type="entry name" value="G_CP"/>
    <property type="match status" value="1"/>
</dbReference>
<keyword evidence="14" id="KW-1185">Reference proteome</keyword>
<dbReference type="InterPro" id="IPR030378">
    <property type="entry name" value="G_CP_dom"/>
</dbReference>
<dbReference type="NCBIfam" id="TIGR00157">
    <property type="entry name" value="ribosome small subunit-dependent GTPase A"/>
    <property type="match status" value="1"/>
</dbReference>
<dbReference type="InterPro" id="IPR012340">
    <property type="entry name" value="NA-bd_OB-fold"/>
</dbReference>
<comment type="cofactor">
    <cofactor evidence="10">
        <name>Zn(2+)</name>
        <dbReference type="ChEBI" id="CHEBI:29105"/>
    </cofactor>
    <text evidence="10">Binds 1 zinc ion per subunit.</text>
</comment>
<dbReference type="GO" id="GO:0046872">
    <property type="term" value="F:metal ion binding"/>
    <property type="evidence" value="ECO:0007669"/>
    <property type="project" value="UniProtKB-KW"/>
</dbReference>
<dbReference type="EMBL" id="LSDK01000152">
    <property type="protein sequence ID" value="KXB72849.1"/>
    <property type="molecule type" value="Genomic_DNA"/>
</dbReference>
<dbReference type="Gene3D" id="1.10.40.50">
    <property type="entry name" value="Probable gtpase engc, domain 3"/>
    <property type="match status" value="1"/>
</dbReference>
<keyword evidence="3 10" id="KW-0479">Metal-binding</keyword>
<dbReference type="SUPFAM" id="SSF52540">
    <property type="entry name" value="P-loop containing nucleoside triphosphate hydrolases"/>
    <property type="match status" value="1"/>
</dbReference>
<dbReference type="GO" id="GO:0005525">
    <property type="term" value="F:GTP binding"/>
    <property type="evidence" value="ECO:0007669"/>
    <property type="project" value="UniProtKB-UniRule"/>
</dbReference>
<evidence type="ECO:0000256" key="8">
    <source>
        <dbReference type="ARBA" id="ARBA00022884"/>
    </source>
</evidence>
<dbReference type="CDD" id="cd04466">
    <property type="entry name" value="S1_YloQ_GTPase"/>
    <property type="match status" value="1"/>
</dbReference>
<dbReference type="GO" id="GO:0005737">
    <property type="term" value="C:cytoplasm"/>
    <property type="evidence" value="ECO:0007669"/>
    <property type="project" value="UniProtKB-SubCell"/>
</dbReference>
<comment type="subcellular location">
    <subcellularLocation>
        <location evidence="10">Cytoplasm</location>
    </subcellularLocation>
</comment>
<dbReference type="EC" id="3.6.1.-" evidence="10"/>
<dbReference type="Gene3D" id="2.40.50.140">
    <property type="entry name" value="Nucleic acid-binding proteins"/>
    <property type="match status" value="1"/>
</dbReference>
<dbReference type="AlphaFoldDB" id="A0A134AYT6"/>
<keyword evidence="9 10" id="KW-0342">GTP-binding</keyword>
<dbReference type="Pfam" id="PF16745">
    <property type="entry name" value="RsgA_N"/>
    <property type="match status" value="1"/>
</dbReference>
<dbReference type="InterPro" id="IPR027417">
    <property type="entry name" value="P-loop_NTPase"/>
</dbReference>
<proteinExistence type="inferred from homology"/>
<comment type="similarity">
    <text evidence="10">Belongs to the TRAFAC class YlqF/YawG GTPase family. RsgA subfamily.</text>
</comment>
<dbReference type="SUPFAM" id="SSF50249">
    <property type="entry name" value="Nucleic acid-binding proteins"/>
    <property type="match status" value="1"/>
</dbReference>
<evidence type="ECO:0000313" key="13">
    <source>
        <dbReference type="EMBL" id="KXB72849.1"/>
    </source>
</evidence>
<protein>
    <recommendedName>
        <fullName evidence="10">Small ribosomal subunit biogenesis GTPase RsgA</fullName>
        <ecNumber evidence="10">3.6.1.-</ecNumber>
    </recommendedName>
</protein>
<evidence type="ECO:0000313" key="14">
    <source>
        <dbReference type="Proteomes" id="UP000070224"/>
    </source>
</evidence>
<dbReference type="InterPro" id="IPR010914">
    <property type="entry name" value="RsgA_GTPase_dom"/>
</dbReference>
<evidence type="ECO:0000256" key="3">
    <source>
        <dbReference type="ARBA" id="ARBA00022723"/>
    </source>
</evidence>
<dbReference type="CDD" id="cd01854">
    <property type="entry name" value="YjeQ_EngC"/>
    <property type="match status" value="1"/>
</dbReference>
<evidence type="ECO:0000256" key="5">
    <source>
        <dbReference type="ARBA" id="ARBA00022741"/>
    </source>
</evidence>
<organism evidence="13 14">
    <name type="scientific">Porphyromonas somerae</name>
    <dbReference type="NCBI Taxonomy" id="322095"/>
    <lineage>
        <taxon>Bacteria</taxon>
        <taxon>Pseudomonadati</taxon>
        <taxon>Bacteroidota</taxon>
        <taxon>Bacteroidia</taxon>
        <taxon>Bacteroidales</taxon>
        <taxon>Porphyromonadaceae</taxon>
        <taxon>Porphyromonas</taxon>
    </lineage>
</organism>
<comment type="subunit">
    <text evidence="10">Monomer. Associates with 30S ribosomal subunit, binds 16S rRNA.</text>
</comment>
<dbReference type="Proteomes" id="UP000070224">
    <property type="component" value="Unassembled WGS sequence"/>
</dbReference>
<evidence type="ECO:0000256" key="6">
    <source>
        <dbReference type="ARBA" id="ARBA00022801"/>
    </source>
</evidence>
<feature type="binding site" evidence="10">
    <location>
        <position position="273"/>
    </location>
    <ligand>
        <name>Zn(2+)</name>
        <dbReference type="ChEBI" id="CHEBI:29105"/>
    </ligand>
</feature>
<feature type="binding site" evidence="10">
    <location>
        <position position="281"/>
    </location>
    <ligand>
        <name>Zn(2+)</name>
        <dbReference type="ChEBI" id="CHEBI:29105"/>
    </ligand>
</feature>
<dbReference type="Pfam" id="PF03193">
    <property type="entry name" value="RsgA_GTPase"/>
    <property type="match status" value="1"/>
</dbReference>
<comment type="function">
    <text evidence="10">One of several proteins that assist in the late maturation steps of the functional core of the 30S ribosomal subunit. Helps release RbfA from mature subunits. May play a role in the assembly of ribosomal proteins into the subunit. Circularly permuted GTPase that catalyzes slow GTP hydrolysis, GTPase activity is stimulated by the 30S ribosomal subunit.</text>
</comment>
<dbReference type="GO" id="GO:0003924">
    <property type="term" value="F:GTPase activity"/>
    <property type="evidence" value="ECO:0007669"/>
    <property type="project" value="UniProtKB-UniRule"/>
</dbReference>
<evidence type="ECO:0000256" key="7">
    <source>
        <dbReference type="ARBA" id="ARBA00022833"/>
    </source>
</evidence>
<dbReference type="PANTHER" id="PTHR32120:SF11">
    <property type="entry name" value="SMALL RIBOSOMAL SUBUNIT BIOGENESIS GTPASE RSGA 1, MITOCHONDRIAL-RELATED"/>
    <property type="match status" value="1"/>
</dbReference>
<name>A0A134AYT6_9PORP</name>
<dbReference type="HAMAP" id="MF_01820">
    <property type="entry name" value="GTPase_RsgA"/>
    <property type="match status" value="1"/>
</dbReference>
<keyword evidence="5 10" id="KW-0547">Nucleotide-binding</keyword>
<dbReference type="PROSITE" id="PS50936">
    <property type="entry name" value="ENGC_GTPASE"/>
    <property type="match status" value="1"/>
</dbReference>
<dbReference type="PATRIC" id="fig|322095.3.peg.2142"/>
<dbReference type="GO" id="GO:0019843">
    <property type="term" value="F:rRNA binding"/>
    <property type="evidence" value="ECO:0007669"/>
    <property type="project" value="UniProtKB-KW"/>
</dbReference>
<dbReference type="PANTHER" id="PTHR32120">
    <property type="entry name" value="SMALL RIBOSOMAL SUBUNIT BIOGENESIS GTPASE RSGA"/>
    <property type="match status" value="1"/>
</dbReference>
<evidence type="ECO:0000256" key="1">
    <source>
        <dbReference type="ARBA" id="ARBA00022490"/>
    </source>
</evidence>
<dbReference type="OrthoDB" id="9809485at2"/>
<feature type="binding site" evidence="10">
    <location>
        <position position="275"/>
    </location>
    <ligand>
        <name>Zn(2+)</name>
        <dbReference type="ChEBI" id="CHEBI:29105"/>
    </ligand>
</feature>
<dbReference type="STRING" id="322095.HMPREF3185_02164"/>
<dbReference type="InterPro" id="IPR031944">
    <property type="entry name" value="RsgA_N"/>
</dbReference>
<dbReference type="RefSeq" id="WP_060936159.1">
    <property type="nucleotide sequence ID" value="NZ_KQ960466.1"/>
</dbReference>
<evidence type="ECO:0000259" key="12">
    <source>
        <dbReference type="PROSITE" id="PS51721"/>
    </source>
</evidence>
<evidence type="ECO:0000256" key="9">
    <source>
        <dbReference type="ARBA" id="ARBA00023134"/>
    </source>
</evidence>
<dbReference type="InterPro" id="IPR004881">
    <property type="entry name" value="Ribosome_biogen_GTPase_RsgA"/>
</dbReference>
<feature type="binding site" evidence="10">
    <location>
        <begin position="184"/>
        <end position="192"/>
    </location>
    <ligand>
        <name>GTP</name>
        <dbReference type="ChEBI" id="CHEBI:37565"/>
    </ligand>
</feature>
<keyword evidence="1 10" id="KW-0963">Cytoplasm</keyword>
<evidence type="ECO:0000259" key="11">
    <source>
        <dbReference type="PROSITE" id="PS50936"/>
    </source>
</evidence>
<feature type="domain" description="EngC GTPase" evidence="11">
    <location>
        <begin position="90"/>
        <end position="242"/>
    </location>
</feature>
<keyword evidence="2 10" id="KW-0690">Ribosome biogenesis</keyword>
<evidence type="ECO:0000256" key="10">
    <source>
        <dbReference type="HAMAP-Rule" id="MF_01820"/>
    </source>
</evidence>